<evidence type="ECO:0000313" key="2">
    <source>
        <dbReference type="EMBL" id="OEU07740.1"/>
    </source>
</evidence>
<evidence type="ECO:0000256" key="1">
    <source>
        <dbReference type="SAM" id="MobiDB-lite"/>
    </source>
</evidence>
<dbReference type="EMBL" id="KV784384">
    <property type="protein sequence ID" value="OEU07740.1"/>
    <property type="molecule type" value="Genomic_DNA"/>
</dbReference>
<feature type="compositionally biased region" description="Polar residues" evidence="1">
    <location>
        <begin position="170"/>
        <end position="179"/>
    </location>
</feature>
<dbReference type="AlphaFoldDB" id="A0A1E7EP59"/>
<evidence type="ECO:0008006" key="4">
    <source>
        <dbReference type="Google" id="ProtNLM"/>
    </source>
</evidence>
<protein>
    <recommendedName>
        <fullName evidence="4">Tubby C-terminal domain-containing protein</fullName>
    </recommendedName>
</protein>
<organism evidence="2 3">
    <name type="scientific">Fragilariopsis cylindrus CCMP1102</name>
    <dbReference type="NCBI Taxonomy" id="635003"/>
    <lineage>
        <taxon>Eukaryota</taxon>
        <taxon>Sar</taxon>
        <taxon>Stramenopiles</taxon>
        <taxon>Ochrophyta</taxon>
        <taxon>Bacillariophyta</taxon>
        <taxon>Bacillariophyceae</taxon>
        <taxon>Bacillariophycidae</taxon>
        <taxon>Bacillariales</taxon>
        <taxon>Bacillariaceae</taxon>
        <taxon>Fragilariopsis</taxon>
    </lineage>
</organism>
<proteinExistence type="predicted"/>
<reference evidence="2 3" key="1">
    <citation type="submission" date="2016-09" db="EMBL/GenBank/DDBJ databases">
        <title>Extensive genetic diversity and differential bi-allelic expression allows diatom success in the polar Southern Ocean.</title>
        <authorList>
            <consortium name="DOE Joint Genome Institute"/>
            <person name="Mock T."/>
            <person name="Otillar R.P."/>
            <person name="Strauss J."/>
            <person name="Dupont C."/>
            <person name="Frickenhaus S."/>
            <person name="Maumus F."/>
            <person name="Mcmullan M."/>
            <person name="Sanges R."/>
            <person name="Schmutz J."/>
            <person name="Toseland A."/>
            <person name="Valas R."/>
            <person name="Veluchamy A."/>
            <person name="Ward B.J."/>
            <person name="Allen A."/>
            <person name="Barry K."/>
            <person name="Falciatore A."/>
            <person name="Ferrante M."/>
            <person name="Fortunato A.E."/>
            <person name="Gloeckner G."/>
            <person name="Gruber A."/>
            <person name="Hipkin R."/>
            <person name="Janech M."/>
            <person name="Kroth P."/>
            <person name="Leese F."/>
            <person name="Lindquist E."/>
            <person name="Lyon B.R."/>
            <person name="Martin J."/>
            <person name="Mayer C."/>
            <person name="Parker M."/>
            <person name="Quesneville H."/>
            <person name="Raymond J."/>
            <person name="Uhlig C."/>
            <person name="Valentin K.U."/>
            <person name="Worden A.Z."/>
            <person name="Armbrust E.V."/>
            <person name="Bowler C."/>
            <person name="Green B."/>
            <person name="Moulton V."/>
            <person name="Van Oosterhout C."/>
            <person name="Grigoriev I."/>
        </authorList>
    </citation>
    <scope>NUCLEOTIDE SEQUENCE [LARGE SCALE GENOMIC DNA]</scope>
    <source>
        <strain evidence="2 3">CCMP1102</strain>
    </source>
</reference>
<dbReference type="Proteomes" id="UP000095751">
    <property type="component" value="Unassembled WGS sequence"/>
</dbReference>
<sequence length="262" mass="29732">MLDKHISKTFSESFDDNDEEVVVDGEDYRRSSKTHHQLSLPNVQLLVEKNHVPRTTGTPFFFETIIQRDPKTKQKFILSLQTTYNGTFPIYCAEKASTGGDRNGGSSSYNLRSMVQKNQCDNNDPGGRPHSNIILGTVMKQQQEKKKKKKKNNDSSTVTYEVIHHDRTGQQDPSSSTSSKNTVMAVIDYECISKVQHLIKGGRPRYAQIKIMGREEDDVESKEPNQDATGQRSLDFNGHFSYPFDAFHAFAFALAQFDFKSH</sequence>
<gene>
    <name evidence="2" type="ORF">FRACYDRAFT_250764</name>
</gene>
<accession>A0A1E7EP59</accession>
<feature type="region of interest" description="Disordered" evidence="1">
    <location>
        <begin position="140"/>
        <end position="179"/>
    </location>
</feature>
<evidence type="ECO:0000313" key="3">
    <source>
        <dbReference type="Proteomes" id="UP000095751"/>
    </source>
</evidence>
<dbReference type="InParanoid" id="A0A1E7EP59"/>
<dbReference type="KEGG" id="fcy:FRACYDRAFT_250764"/>
<name>A0A1E7EP59_9STRA</name>
<keyword evidence="3" id="KW-1185">Reference proteome</keyword>